<dbReference type="EMBL" id="DVKS01000176">
    <property type="protein sequence ID" value="HIT42446.1"/>
    <property type="molecule type" value="Genomic_DNA"/>
</dbReference>
<evidence type="ECO:0000313" key="2">
    <source>
        <dbReference type="Proteomes" id="UP000886860"/>
    </source>
</evidence>
<evidence type="ECO:0000313" key="1">
    <source>
        <dbReference type="EMBL" id="HIT42446.1"/>
    </source>
</evidence>
<comment type="caution">
    <text evidence="1">The sequence shown here is derived from an EMBL/GenBank/DDBJ whole genome shotgun (WGS) entry which is preliminary data.</text>
</comment>
<organism evidence="1 2">
    <name type="scientific">Candidatus Caccovicinus merdipullorum</name>
    <dbReference type="NCBI Taxonomy" id="2840724"/>
    <lineage>
        <taxon>Bacteria</taxon>
        <taxon>Bacillati</taxon>
        <taxon>Bacillota</taxon>
        <taxon>Clostridia</taxon>
        <taxon>Eubacteriales</taxon>
        <taxon>Candidatus Caccovicinus</taxon>
    </lineage>
</organism>
<dbReference type="AlphaFoldDB" id="A0A9D1KGS9"/>
<proteinExistence type="predicted"/>
<dbReference type="Proteomes" id="UP000886860">
    <property type="component" value="Unassembled WGS sequence"/>
</dbReference>
<name>A0A9D1KGS9_9FIRM</name>
<accession>A0A9D1KGS9</accession>
<reference evidence="1" key="2">
    <citation type="journal article" date="2021" name="PeerJ">
        <title>Extensive microbial diversity within the chicken gut microbiome revealed by metagenomics and culture.</title>
        <authorList>
            <person name="Gilroy R."/>
            <person name="Ravi A."/>
            <person name="Getino M."/>
            <person name="Pursley I."/>
            <person name="Horton D.L."/>
            <person name="Alikhan N.F."/>
            <person name="Baker D."/>
            <person name="Gharbi K."/>
            <person name="Hall N."/>
            <person name="Watson M."/>
            <person name="Adriaenssens E.M."/>
            <person name="Foster-Nyarko E."/>
            <person name="Jarju S."/>
            <person name="Secka A."/>
            <person name="Antonio M."/>
            <person name="Oren A."/>
            <person name="Chaudhuri R.R."/>
            <person name="La Ragione R."/>
            <person name="Hildebrand F."/>
            <person name="Pallen M.J."/>
        </authorList>
    </citation>
    <scope>NUCLEOTIDE SEQUENCE</scope>
    <source>
        <strain evidence="1">CHK123-3438</strain>
    </source>
</reference>
<protein>
    <recommendedName>
        <fullName evidence="3">Extracellular solute-binding protein</fullName>
    </recommendedName>
</protein>
<evidence type="ECO:0008006" key="3">
    <source>
        <dbReference type="Google" id="ProtNLM"/>
    </source>
</evidence>
<sequence>MRRRKIDPRFLGLLLLFLVAAATGIIYQFAAGRKDAVILDGYLGGEKIGFFEDPQVQEILRDSYQVEMDYSRAGSLDMVTLDSEGMDYLFPSSQTALEYYRELKGEPRKSEIILNTPIVLYTYQMVADALAEQGIVQESDGVFYLDMEKMTELIKTDTSWAQNGLPELYGNVSIDTTHPAKSNSGNMFAGLLANTLNGGQTAEAEDLPGILPELKEIFGKLGYMETSSSDLFSQFLKMGVGAKPIIAGYESQLLEFSAENPEDFAAVRDDVVMIYPSPTVWSTHIYIALTENGEKAIEGLLDPQVQELAWEKHGFRTSVYQAAGSARFVVKGLAPEITRVMQMPDYETMRQIIDALQ</sequence>
<gene>
    <name evidence="1" type="ORF">IAB60_10220</name>
</gene>
<reference evidence="1" key="1">
    <citation type="submission" date="2020-10" db="EMBL/GenBank/DDBJ databases">
        <authorList>
            <person name="Gilroy R."/>
        </authorList>
    </citation>
    <scope>NUCLEOTIDE SEQUENCE</scope>
    <source>
        <strain evidence="1">CHK123-3438</strain>
    </source>
</reference>